<feature type="transmembrane region" description="Helical" evidence="7">
    <location>
        <begin position="210"/>
        <end position="231"/>
    </location>
</feature>
<dbReference type="PANTHER" id="PTHR33048">
    <property type="entry name" value="PTH11-LIKE INTEGRAL MEMBRANE PROTEIN (AFU_ORTHOLOGUE AFUA_5G11245)"/>
    <property type="match status" value="1"/>
</dbReference>
<organism evidence="9 10">
    <name type="scientific">Ascochyta lentis</name>
    <dbReference type="NCBI Taxonomy" id="205686"/>
    <lineage>
        <taxon>Eukaryota</taxon>
        <taxon>Fungi</taxon>
        <taxon>Dikarya</taxon>
        <taxon>Ascomycota</taxon>
        <taxon>Pezizomycotina</taxon>
        <taxon>Dothideomycetes</taxon>
        <taxon>Pleosporomycetidae</taxon>
        <taxon>Pleosporales</taxon>
        <taxon>Pleosporineae</taxon>
        <taxon>Didymellaceae</taxon>
        <taxon>Ascochyta</taxon>
    </lineage>
</organism>
<evidence type="ECO:0000259" key="8">
    <source>
        <dbReference type="Pfam" id="PF20684"/>
    </source>
</evidence>
<evidence type="ECO:0000256" key="4">
    <source>
        <dbReference type="ARBA" id="ARBA00023136"/>
    </source>
</evidence>
<proteinExistence type="inferred from homology"/>
<name>A0A8H7J8R2_9PLEO</name>
<feature type="transmembrane region" description="Helical" evidence="7">
    <location>
        <begin position="95"/>
        <end position="118"/>
    </location>
</feature>
<gene>
    <name evidence="9" type="ORF">EKO04_003932</name>
</gene>
<dbReference type="InterPro" id="IPR052337">
    <property type="entry name" value="SAT4-like"/>
</dbReference>
<feature type="transmembrane region" description="Helical" evidence="7">
    <location>
        <begin position="172"/>
        <end position="198"/>
    </location>
</feature>
<dbReference type="EMBL" id="RZGK01000006">
    <property type="protein sequence ID" value="KAF9698608.1"/>
    <property type="molecule type" value="Genomic_DNA"/>
</dbReference>
<feature type="transmembrane region" description="Helical" evidence="7">
    <location>
        <begin position="42"/>
        <end position="65"/>
    </location>
</feature>
<evidence type="ECO:0000256" key="7">
    <source>
        <dbReference type="SAM" id="Phobius"/>
    </source>
</evidence>
<evidence type="ECO:0000256" key="3">
    <source>
        <dbReference type="ARBA" id="ARBA00022989"/>
    </source>
</evidence>
<feature type="compositionally biased region" description="Polar residues" evidence="6">
    <location>
        <begin position="394"/>
        <end position="411"/>
    </location>
</feature>
<comment type="similarity">
    <text evidence="5">Belongs to the SAT4 family.</text>
</comment>
<evidence type="ECO:0000256" key="6">
    <source>
        <dbReference type="SAM" id="MobiDB-lite"/>
    </source>
</evidence>
<feature type="transmembrane region" description="Helical" evidence="7">
    <location>
        <begin position="130"/>
        <end position="152"/>
    </location>
</feature>
<dbReference type="Proteomes" id="UP000651452">
    <property type="component" value="Unassembled WGS sequence"/>
</dbReference>
<evidence type="ECO:0000256" key="5">
    <source>
        <dbReference type="ARBA" id="ARBA00038359"/>
    </source>
</evidence>
<feature type="compositionally biased region" description="Basic and acidic residues" evidence="6">
    <location>
        <begin position="380"/>
        <end position="393"/>
    </location>
</feature>
<evidence type="ECO:0000313" key="10">
    <source>
        <dbReference type="Proteomes" id="UP000651452"/>
    </source>
</evidence>
<keyword evidence="10" id="KW-1185">Reference proteome</keyword>
<protein>
    <recommendedName>
        <fullName evidence="8">Rhodopsin domain-containing protein</fullName>
    </recommendedName>
</protein>
<dbReference type="Pfam" id="PF20684">
    <property type="entry name" value="Fung_rhodopsin"/>
    <property type="match status" value="1"/>
</dbReference>
<dbReference type="AlphaFoldDB" id="A0A8H7J8R2"/>
<feature type="domain" description="Rhodopsin" evidence="8">
    <location>
        <begin position="26"/>
        <end position="268"/>
    </location>
</feature>
<dbReference type="PANTHER" id="PTHR33048:SF152">
    <property type="entry name" value="INTEGRAL MEMBRANE PROTEIN"/>
    <property type="match status" value="1"/>
</dbReference>
<feature type="transmembrane region" description="Helical" evidence="7">
    <location>
        <begin position="13"/>
        <end position="30"/>
    </location>
</feature>
<dbReference type="InterPro" id="IPR049326">
    <property type="entry name" value="Rhodopsin_dom_fungi"/>
</dbReference>
<evidence type="ECO:0000256" key="1">
    <source>
        <dbReference type="ARBA" id="ARBA00004141"/>
    </source>
</evidence>
<dbReference type="GO" id="GO:0016020">
    <property type="term" value="C:membrane"/>
    <property type="evidence" value="ECO:0007669"/>
    <property type="project" value="UniProtKB-SubCell"/>
</dbReference>
<evidence type="ECO:0000313" key="9">
    <source>
        <dbReference type="EMBL" id="KAF9698608.1"/>
    </source>
</evidence>
<reference evidence="9" key="1">
    <citation type="submission" date="2018-12" db="EMBL/GenBank/DDBJ databases">
        <authorList>
            <person name="Syme R.A."/>
            <person name="Farfan-Caceres L."/>
            <person name="Lichtenzveig J."/>
        </authorList>
    </citation>
    <scope>NUCLEOTIDE SEQUENCE</scope>
    <source>
        <strain evidence="9">Al4</strain>
    </source>
</reference>
<comment type="subcellular location">
    <subcellularLocation>
        <location evidence="1">Membrane</location>
        <topology evidence="1">Multi-pass membrane protein</topology>
    </subcellularLocation>
</comment>
<comment type="caution">
    <text evidence="9">The sequence shown here is derived from an EMBL/GenBank/DDBJ whole genome shotgun (WGS) entry which is preliminary data.</text>
</comment>
<sequence length="411" mass="46926">MAPVKDKEFLPEIWALYSIGVLWVALRFAVRIRTVGICGLRIDDGFAFFSVLCWTTIVSGIHITYFTGTNVDYSATEVWNLTERQVERASFGAKLYIITFYAYISMLFSLKAIVIILYRRLAIGTWQKKLLTFTIAICIVGFVSTTLMLSLMCLPFERRFQVRPLPENKCTASSTLFIVVSCFNAFTDALLLSIPLPMLWTLRIPLHRRVVVFMLLASGIFVMAACIIRVASTVVPNVTLRIIARWGARELAIALVAVNSASLRPMFNKNFWLSEKARVEQVRQPRRNLYVWGSLHRVHKRFQGRHPLNSTSAGESTIRDFAAEERTRSQATFEDPDYQAMDLPMPKAVLQPTIERSDGFADSFFKTLAYRQASVQGRRVEKEHDLEKNETQHTEQSIVRTRSASLDFNRT</sequence>
<accession>A0A8H7J8R2</accession>
<evidence type="ECO:0000256" key="2">
    <source>
        <dbReference type="ARBA" id="ARBA00022692"/>
    </source>
</evidence>
<keyword evidence="4 7" id="KW-0472">Membrane</keyword>
<keyword evidence="2 7" id="KW-0812">Transmembrane</keyword>
<feature type="region of interest" description="Disordered" evidence="6">
    <location>
        <begin position="380"/>
        <end position="411"/>
    </location>
</feature>
<dbReference type="OrthoDB" id="4329349at2759"/>
<reference evidence="9" key="2">
    <citation type="submission" date="2020-09" db="EMBL/GenBank/DDBJ databases">
        <title>Reference genome assembly for Australian Ascochyta lentis isolate Al4.</title>
        <authorList>
            <person name="Lee R.C."/>
            <person name="Farfan-Caceres L.M."/>
            <person name="Debler J.W."/>
            <person name="Williams A.H."/>
            <person name="Henares B.M."/>
        </authorList>
    </citation>
    <scope>NUCLEOTIDE SEQUENCE</scope>
    <source>
        <strain evidence="9">Al4</strain>
    </source>
</reference>
<keyword evidence="3 7" id="KW-1133">Transmembrane helix</keyword>